<evidence type="ECO:0000313" key="3">
    <source>
        <dbReference type="EMBL" id="KAL2608714.1"/>
    </source>
</evidence>
<dbReference type="InterPro" id="IPR008972">
    <property type="entry name" value="Cupredoxin"/>
</dbReference>
<dbReference type="Pfam" id="PF07731">
    <property type="entry name" value="Cu-oxidase_2"/>
    <property type="match status" value="1"/>
</dbReference>
<dbReference type="AlphaFoldDB" id="A0ABD1XIX9"/>
<sequence>MADKYRFRSVLKYKMLAARCDLAQSLRVAVFIAALGVQLSTSAVDADNFVCQPTADIPPSPTLTPFVDPLPIPPWIDISTGRLVTIGAYKITQVLHKDLPATTLYAYGTSAATATYPGPTLLAKRNVPSYIRYENHITDSETFLITDKTLAWANPANGGVPIVPHLHGAEAESASDGHPDAWFTASGEHGPKFVAQKYTYPNRQPSTLLWYHDHTVGITRNNVLAGLTGLYIIHSPYDDPANLPRGTNEVPLVIQDKRFWANGSISFPNVGVSPLLHPYWCQGYSGDVVLVNGKIWPYLEVYPEKYRFRILNGANSRFFTLTLSDAALQWIQIGTDGGFLPSPIYLSQLTLAPANRADVIIDFSSLAIGSVVYMNNSAPIPFPDGDSRFSPPAVASSVMAFKIISRPRGSAAQNYKIPTNMTAVPKATYNLATDGYRSFIFNEEFDSAGNRIKSLINSVGYTDPLTETPKLGTVEIWDLINFTPDAHPIHIHLISFLVVHQQAFDQTAYTANECSLEVEFSQPGSCFTQAPQEPDATQVDWKDTVIVYPSVVLRLWTKWTPRDGGSFPFDATSGPGYVWHCHVLEHEDNEMMRPLVVRS</sequence>
<dbReference type="PANTHER" id="PTHR48267">
    <property type="entry name" value="CUPREDOXIN SUPERFAMILY PROTEIN"/>
    <property type="match status" value="1"/>
</dbReference>
<comment type="caution">
    <text evidence="3">The sequence shown here is derived from an EMBL/GenBank/DDBJ whole genome shotgun (WGS) entry which is preliminary data.</text>
</comment>
<reference evidence="3 4" key="1">
    <citation type="submission" date="2024-09" db="EMBL/GenBank/DDBJ databases">
        <title>Chromosome-scale assembly of Riccia fluitans.</title>
        <authorList>
            <person name="Paukszto L."/>
            <person name="Sawicki J."/>
            <person name="Karawczyk K."/>
            <person name="Piernik-Szablinska J."/>
            <person name="Szczecinska M."/>
            <person name="Mazdziarz M."/>
        </authorList>
    </citation>
    <scope>NUCLEOTIDE SEQUENCE [LARGE SCALE GENOMIC DNA]</scope>
    <source>
        <strain evidence="3">Rf_01</strain>
        <tissue evidence="3">Aerial parts of the thallus</tissue>
    </source>
</reference>
<organism evidence="3 4">
    <name type="scientific">Riccia fluitans</name>
    <dbReference type="NCBI Taxonomy" id="41844"/>
    <lineage>
        <taxon>Eukaryota</taxon>
        <taxon>Viridiplantae</taxon>
        <taxon>Streptophyta</taxon>
        <taxon>Embryophyta</taxon>
        <taxon>Marchantiophyta</taxon>
        <taxon>Marchantiopsida</taxon>
        <taxon>Marchantiidae</taxon>
        <taxon>Marchantiales</taxon>
        <taxon>Ricciaceae</taxon>
        <taxon>Riccia</taxon>
    </lineage>
</organism>
<dbReference type="PANTHER" id="PTHR48267:SF1">
    <property type="entry name" value="BILIRUBIN OXIDASE"/>
    <property type="match status" value="1"/>
</dbReference>
<evidence type="ECO:0000313" key="4">
    <source>
        <dbReference type="Proteomes" id="UP001605036"/>
    </source>
</evidence>
<dbReference type="SUPFAM" id="SSF49503">
    <property type="entry name" value="Cupredoxins"/>
    <property type="match status" value="3"/>
</dbReference>
<keyword evidence="4" id="KW-1185">Reference proteome</keyword>
<feature type="domain" description="Plastocyanin-like" evidence="2">
    <location>
        <begin position="463"/>
        <end position="598"/>
    </location>
</feature>
<evidence type="ECO:0000259" key="2">
    <source>
        <dbReference type="Pfam" id="PF07731"/>
    </source>
</evidence>
<protein>
    <recommendedName>
        <fullName evidence="2">Plastocyanin-like domain-containing protein</fullName>
    </recommendedName>
</protein>
<dbReference type="InterPro" id="IPR045087">
    <property type="entry name" value="Cu-oxidase_fam"/>
</dbReference>
<dbReference type="EMBL" id="JBHFFA010000008">
    <property type="protein sequence ID" value="KAL2608714.1"/>
    <property type="molecule type" value="Genomic_DNA"/>
</dbReference>
<dbReference type="Gene3D" id="2.60.40.420">
    <property type="entry name" value="Cupredoxins - blue copper proteins"/>
    <property type="match status" value="3"/>
</dbReference>
<accession>A0ABD1XIX9</accession>
<dbReference type="CDD" id="cd13891">
    <property type="entry name" value="CuRO_3_CotA_like"/>
    <property type="match status" value="1"/>
</dbReference>
<evidence type="ECO:0000256" key="1">
    <source>
        <dbReference type="ARBA" id="ARBA00010609"/>
    </source>
</evidence>
<proteinExistence type="inferred from homology"/>
<gene>
    <name evidence="3" type="ORF">R1flu_027287</name>
</gene>
<dbReference type="CDD" id="cd13844">
    <property type="entry name" value="CuRO_1_BOD_CotA_like"/>
    <property type="match status" value="1"/>
</dbReference>
<name>A0ABD1XIX9_9MARC</name>
<dbReference type="CDD" id="cd13868">
    <property type="entry name" value="CuRO_2_CotA_like"/>
    <property type="match status" value="1"/>
</dbReference>
<dbReference type="InterPro" id="IPR011706">
    <property type="entry name" value="Cu-oxidase_C"/>
</dbReference>
<comment type="similarity">
    <text evidence="1">Belongs to the multicopper oxidase family.</text>
</comment>
<dbReference type="Proteomes" id="UP001605036">
    <property type="component" value="Unassembled WGS sequence"/>
</dbReference>